<dbReference type="CDD" id="cd08556">
    <property type="entry name" value="GDPD"/>
    <property type="match status" value="1"/>
</dbReference>
<dbReference type="SUPFAM" id="SSF51695">
    <property type="entry name" value="PLC-like phosphodiesterases"/>
    <property type="match status" value="1"/>
</dbReference>
<dbReference type="Pfam" id="PF03009">
    <property type="entry name" value="GDPD"/>
    <property type="match status" value="1"/>
</dbReference>
<proteinExistence type="predicted"/>
<feature type="domain" description="GP-PDE" evidence="1">
    <location>
        <begin position="4"/>
        <end position="235"/>
    </location>
</feature>
<organism evidence="2 3">
    <name type="scientific">Cellvibrio fontiphilus</name>
    <dbReference type="NCBI Taxonomy" id="1815559"/>
    <lineage>
        <taxon>Bacteria</taxon>
        <taxon>Pseudomonadati</taxon>
        <taxon>Pseudomonadota</taxon>
        <taxon>Gammaproteobacteria</taxon>
        <taxon>Cellvibrionales</taxon>
        <taxon>Cellvibrionaceae</taxon>
        <taxon>Cellvibrio</taxon>
    </lineage>
</organism>
<dbReference type="InterPro" id="IPR030395">
    <property type="entry name" value="GP_PDE_dom"/>
</dbReference>
<name>A0ABV7FC76_9GAMM</name>
<protein>
    <submittedName>
        <fullName evidence="2">Glycerophosphodiester phosphodiesterase</fullName>
    </submittedName>
</protein>
<dbReference type="PANTHER" id="PTHR46211:SF1">
    <property type="entry name" value="GLYCEROPHOSPHODIESTER PHOSPHODIESTERASE, CYTOPLASMIC"/>
    <property type="match status" value="1"/>
</dbReference>
<dbReference type="Proteomes" id="UP001595555">
    <property type="component" value="Unassembled WGS sequence"/>
</dbReference>
<dbReference type="PANTHER" id="PTHR46211">
    <property type="entry name" value="GLYCEROPHOSPHORYL DIESTER PHOSPHODIESTERASE"/>
    <property type="match status" value="1"/>
</dbReference>
<reference evidence="3" key="1">
    <citation type="journal article" date="2019" name="Int. J. Syst. Evol. Microbiol.">
        <title>The Global Catalogue of Microorganisms (GCM) 10K type strain sequencing project: providing services to taxonomists for standard genome sequencing and annotation.</title>
        <authorList>
            <consortium name="The Broad Institute Genomics Platform"/>
            <consortium name="The Broad Institute Genome Sequencing Center for Infectious Disease"/>
            <person name="Wu L."/>
            <person name="Ma J."/>
        </authorList>
    </citation>
    <scope>NUCLEOTIDE SEQUENCE [LARGE SCALE GENOMIC DNA]</scope>
    <source>
        <strain evidence="3">KCTC 52237</strain>
    </source>
</reference>
<sequence>MKPLLCIAHRGGPAAGPTPLPENSLAAIKRALDLGVYAVEIDVFQIHGELFVTHDRRLGRVVSGQGVITAQSLDYLQAQRLENGEALPRLQQVLELVGDRALLNIEIKGENCVAVLARQLDDYLHSSGGSYEQYAVSSFDHQQLFQALQQMPQVKRGVLIEGIPLDYAACCEPLKAYSFNTHLSFLTPELIQDAQRRGLKNWVYTVNHEDDWQLMQQLGVDAVFTDKPDALIAFNQKIPA</sequence>
<dbReference type="InterPro" id="IPR017946">
    <property type="entry name" value="PLC-like_Pdiesterase_TIM-brl"/>
</dbReference>
<keyword evidence="3" id="KW-1185">Reference proteome</keyword>
<dbReference type="PROSITE" id="PS51704">
    <property type="entry name" value="GP_PDE"/>
    <property type="match status" value="1"/>
</dbReference>
<gene>
    <name evidence="2" type="ORF">ACFODX_01285</name>
</gene>
<evidence type="ECO:0000313" key="3">
    <source>
        <dbReference type="Proteomes" id="UP001595555"/>
    </source>
</evidence>
<dbReference type="EMBL" id="JBHRTF010000001">
    <property type="protein sequence ID" value="MFC3114170.1"/>
    <property type="molecule type" value="Genomic_DNA"/>
</dbReference>
<evidence type="ECO:0000259" key="1">
    <source>
        <dbReference type="PROSITE" id="PS51704"/>
    </source>
</evidence>
<evidence type="ECO:0000313" key="2">
    <source>
        <dbReference type="EMBL" id="MFC3114170.1"/>
    </source>
</evidence>
<dbReference type="RefSeq" id="WP_378115267.1">
    <property type="nucleotide sequence ID" value="NZ_JBHRTF010000001.1"/>
</dbReference>
<comment type="caution">
    <text evidence="2">The sequence shown here is derived from an EMBL/GenBank/DDBJ whole genome shotgun (WGS) entry which is preliminary data.</text>
</comment>
<accession>A0ABV7FC76</accession>
<dbReference type="Gene3D" id="3.20.20.190">
    <property type="entry name" value="Phosphatidylinositol (PI) phosphodiesterase"/>
    <property type="match status" value="1"/>
</dbReference>